<evidence type="ECO:0000313" key="2">
    <source>
        <dbReference type="EMBL" id="CAJ0601835.1"/>
    </source>
</evidence>
<name>A0AA36M8W0_CYLNA</name>
<evidence type="ECO:0000256" key="1">
    <source>
        <dbReference type="SAM" id="MobiDB-lite"/>
    </source>
</evidence>
<reference evidence="2" key="1">
    <citation type="submission" date="2023-07" db="EMBL/GenBank/DDBJ databases">
        <authorList>
            <consortium name="CYATHOMIX"/>
        </authorList>
    </citation>
    <scope>NUCLEOTIDE SEQUENCE</scope>
    <source>
        <strain evidence="2">N/A</strain>
    </source>
</reference>
<dbReference type="AlphaFoldDB" id="A0AA36M8W0"/>
<dbReference type="Proteomes" id="UP001176961">
    <property type="component" value="Unassembled WGS sequence"/>
</dbReference>
<organism evidence="2 3">
    <name type="scientific">Cylicocyclus nassatus</name>
    <name type="common">Nematode worm</name>
    <dbReference type="NCBI Taxonomy" id="53992"/>
    <lineage>
        <taxon>Eukaryota</taxon>
        <taxon>Metazoa</taxon>
        <taxon>Ecdysozoa</taxon>
        <taxon>Nematoda</taxon>
        <taxon>Chromadorea</taxon>
        <taxon>Rhabditida</taxon>
        <taxon>Rhabditina</taxon>
        <taxon>Rhabditomorpha</taxon>
        <taxon>Strongyloidea</taxon>
        <taxon>Strongylidae</taxon>
        <taxon>Cylicocyclus</taxon>
    </lineage>
</organism>
<proteinExistence type="predicted"/>
<protein>
    <submittedName>
        <fullName evidence="2">Uncharacterized protein</fullName>
    </submittedName>
</protein>
<evidence type="ECO:0000313" key="3">
    <source>
        <dbReference type="Proteomes" id="UP001176961"/>
    </source>
</evidence>
<sequence>MLGCGKAAFHGFRHSPDTENTENSERSLTSNFSEANIGAANKSGFFSQDTLTAAGICQLLFYRDVRGSSSDAEVERIMFCT</sequence>
<feature type="region of interest" description="Disordered" evidence="1">
    <location>
        <begin position="1"/>
        <end position="29"/>
    </location>
</feature>
<accession>A0AA36M8W0</accession>
<comment type="caution">
    <text evidence="2">The sequence shown here is derived from an EMBL/GenBank/DDBJ whole genome shotgun (WGS) entry which is preliminary data.</text>
</comment>
<keyword evidence="3" id="KW-1185">Reference proteome</keyword>
<gene>
    <name evidence="2" type="ORF">CYNAS_LOCUS13818</name>
</gene>
<dbReference type="EMBL" id="CATQJL010000305">
    <property type="protein sequence ID" value="CAJ0601835.1"/>
    <property type="molecule type" value="Genomic_DNA"/>
</dbReference>